<keyword evidence="3" id="KW-1185">Reference proteome</keyword>
<proteinExistence type="predicted"/>
<accession>A0A9P8MUR6</accession>
<dbReference type="RefSeq" id="XP_044719285.1">
    <property type="nucleotide sequence ID" value="XM_044865323.1"/>
</dbReference>
<name>A0A9P8MUR6_9HYPO</name>
<protein>
    <submittedName>
        <fullName evidence="2">Uncharacterized protein</fullName>
    </submittedName>
</protein>
<comment type="caution">
    <text evidence="2">The sequence shown here is derived from an EMBL/GenBank/DDBJ whole genome shotgun (WGS) entry which is preliminary data.</text>
</comment>
<dbReference type="Proteomes" id="UP000824596">
    <property type="component" value="Unassembled WGS sequence"/>
</dbReference>
<feature type="region of interest" description="Disordered" evidence="1">
    <location>
        <begin position="67"/>
        <end position="93"/>
    </location>
</feature>
<evidence type="ECO:0000256" key="1">
    <source>
        <dbReference type="SAM" id="MobiDB-lite"/>
    </source>
</evidence>
<reference evidence="2" key="1">
    <citation type="submission" date="2021-09" db="EMBL/GenBank/DDBJ databases">
        <title>A high-quality genome of the endoparasitic fungus Hirsutella rhossiliensis with a comparison of Hirsutella genomes reveals transposable elements contributing to genome size variation.</title>
        <authorList>
            <person name="Lin R."/>
            <person name="Jiao Y."/>
            <person name="Sun X."/>
            <person name="Ling J."/>
            <person name="Xie B."/>
            <person name="Cheng X."/>
        </authorList>
    </citation>
    <scope>NUCLEOTIDE SEQUENCE</scope>
    <source>
        <strain evidence="2">HR02</strain>
    </source>
</reference>
<dbReference type="AlphaFoldDB" id="A0A9P8MUR6"/>
<organism evidence="2 3">
    <name type="scientific">Hirsutella rhossiliensis</name>
    <dbReference type="NCBI Taxonomy" id="111463"/>
    <lineage>
        <taxon>Eukaryota</taxon>
        <taxon>Fungi</taxon>
        <taxon>Dikarya</taxon>
        <taxon>Ascomycota</taxon>
        <taxon>Pezizomycotina</taxon>
        <taxon>Sordariomycetes</taxon>
        <taxon>Hypocreomycetidae</taxon>
        <taxon>Hypocreales</taxon>
        <taxon>Ophiocordycipitaceae</taxon>
        <taxon>Hirsutella</taxon>
    </lineage>
</organism>
<sequence>MVTSNYVIEISETAIIVSIWDEFHVEAAKFSGEMVLAKYGGFVIEIGGDIKLATDDNMTREVAQNFEPLPPLSDDEEVLGERTPQPNSRSLEKRMCSHPGFFDSSICPTYTDYHACTGATHNKRRRRI</sequence>
<evidence type="ECO:0000313" key="2">
    <source>
        <dbReference type="EMBL" id="KAH0961772.1"/>
    </source>
</evidence>
<dbReference type="EMBL" id="JAIZPD010000007">
    <property type="protein sequence ID" value="KAH0961772.1"/>
    <property type="molecule type" value="Genomic_DNA"/>
</dbReference>
<gene>
    <name evidence="2" type="ORF">HRG_06852</name>
</gene>
<evidence type="ECO:0000313" key="3">
    <source>
        <dbReference type="Proteomes" id="UP000824596"/>
    </source>
</evidence>
<dbReference type="GeneID" id="68355981"/>